<organism evidence="7">
    <name type="scientific">Guillardia theta (strain CCMP2712)</name>
    <name type="common">Cryptophyte</name>
    <dbReference type="NCBI Taxonomy" id="905079"/>
    <lineage>
        <taxon>Eukaryota</taxon>
        <taxon>Cryptophyceae</taxon>
        <taxon>Pyrenomonadales</taxon>
        <taxon>Geminigeraceae</taxon>
        <taxon>Guillardia</taxon>
    </lineage>
</organism>
<comment type="subcellular location">
    <subcellularLocation>
        <location evidence="1">Membrane</location>
        <topology evidence="1">Multi-pass membrane protein</topology>
    </subcellularLocation>
</comment>
<dbReference type="Proteomes" id="UP000011087">
    <property type="component" value="Unassembled WGS sequence"/>
</dbReference>
<dbReference type="GO" id="GO:0015095">
    <property type="term" value="F:magnesium ion transmembrane transporter activity"/>
    <property type="evidence" value="ECO:0007669"/>
    <property type="project" value="InterPro"/>
</dbReference>
<reference evidence="9" key="2">
    <citation type="submission" date="2012-11" db="EMBL/GenBank/DDBJ databases">
        <authorList>
            <person name="Kuo A."/>
            <person name="Curtis B.A."/>
            <person name="Tanifuji G."/>
            <person name="Burki F."/>
            <person name="Gruber A."/>
            <person name="Irimia M."/>
            <person name="Maruyama S."/>
            <person name="Arias M.C."/>
            <person name="Ball S.G."/>
            <person name="Gile G.H."/>
            <person name="Hirakawa Y."/>
            <person name="Hopkins J.F."/>
            <person name="Rensing S.A."/>
            <person name="Schmutz J."/>
            <person name="Symeonidi A."/>
            <person name="Elias M."/>
            <person name="Eveleigh R.J."/>
            <person name="Herman E.K."/>
            <person name="Klute M.J."/>
            <person name="Nakayama T."/>
            <person name="Obornik M."/>
            <person name="Reyes-Prieto A."/>
            <person name="Armbrust E.V."/>
            <person name="Aves S.J."/>
            <person name="Beiko R.G."/>
            <person name="Coutinho P."/>
            <person name="Dacks J.B."/>
            <person name="Durnford D.G."/>
            <person name="Fast N.M."/>
            <person name="Green B.R."/>
            <person name="Grisdale C."/>
            <person name="Hempe F."/>
            <person name="Henrissat B."/>
            <person name="Hoppner M.P."/>
            <person name="Ishida K.-I."/>
            <person name="Kim E."/>
            <person name="Koreny L."/>
            <person name="Kroth P.G."/>
            <person name="Liu Y."/>
            <person name="Malik S.-B."/>
            <person name="Maier U.G."/>
            <person name="McRose D."/>
            <person name="Mock T."/>
            <person name="Neilson J.A."/>
            <person name="Onodera N.T."/>
            <person name="Poole A.M."/>
            <person name="Pritham E.J."/>
            <person name="Richards T.A."/>
            <person name="Rocap G."/>
            <person name="Roy S.W."/>
            <person name="Sarai C."/>
            <person name="Schaack S."/>
            <person name="Shirato S."/>
            <person name="Slamovits C.H."/>
            <person name="Spencer D.F."/>
            <person name="Suzuki S."/>
            <person name="Worden A.Z."/>
            <person name="Zauner S."/>
            <person name="Barry K."/>
            <person name="Bell C."/>
            <person name="Bharti A.K."/>
            <person name="Crow J.A."/>
            <person name="Grimwood J."/>
            <person name="Kramer R."/>
            <person name="Lindquist E."/>
            <person name="Lucas S."/>
            <person name="Salamov A."/>
            <person name="McFadden G.I."/>
            <person name="Lane C.E."/>
            <person name="Keeling P.J."/>
            <person name="Gray M.W."/>
            <person name="Grigoriev I.V."/>
            <person name="Archibald J.M."/>
        </authorList>
    </citation>
    <scope>NUCLEOTIDE SEQUENCE</scope>
    <source>
        <strain evidence="9">CCMP2712</strain>
    </source>
</reference>
<gene>
    <name evidence="7" type="ORF">GUITHDRAFT_118602</name>
</gene>
<dbReference type="InterPro" id="IPR008521">
    <property type="entry name" value="Mg_trans_NIPA"/>
</dbReference>
<dbReference type="EMBL" id="JH993094">
    <property type="protein sequence ID" value="EKX35256.1"/>
    <property type="molecule type" value="Genomic_DNA"/>
</dbReference>
<dbReference type="EnsemblProtists" id="EKX35256">
    <property type="protein sequence ID" value="EKX35256"/>
    <property type="gene ID" value="GUITHDRAFT_118602"/>
</dbReference>
<dbReference type="HOGENOM" id="CLU_1771603_0_0_1"/>
<dbReference type="eggNOG" id="KOG2922">
    <property type="taxonomic scope" value="Eukaryota"/>
</dbReference>
<dbReference type="Pfam" id="PF05653">
    <property type="entry name" value="Mg_trans_NIPA"/>
    <property type="match status" value="1"/>
</dbReference>
<dbReference type="AlphaFoldDB" id="L1IG67"/>
<evidence type="ECO:0000256" key="4">
    <source>
        <dbReference type="ARBA" id="ARBA00023136"/>
    </source>
</evidence>
<dbReference type="PANTHER" id="PTHR12570">
    <property type="match status" value="1"/>
</dbReference>
<evidence type="ECO:0000313" key="9">
    <source>
        <dbReference type="Proteomes" id="UP000011087"/>
    </source>
</evidence>
<feature type="region of interest" description="Disordered" evidence="5">
    <location>
        <begin position="1"/>
        <end position="62"/>
    </location>
</feature>
<dbReference type="OrthoDB" id="165382at2759"/>
<evidence type="ECO:0000313" key="8">
    <source>
        <dbReference type="EnsemblProtists" id="EKX35256"/>
    </source>
</evidence>
<feature type="transmembrane region" description="Helical" evidence="6">
    <location>
        <begin position="119"/>
        <end position="144"/>
    </location>
</feature>
<evidence type="ECO:0000256" key="6">
    <source>
        <dbReference type="SAM" id="Phobius"/>
    </source>
</evidence>
<keyword evidence="9" id="KW-1185">Reference proteome</keyword>
<proteinExistence type="predicted"/>
<feature type="compositionally biased region" description="Acidic residues" evidence="5">
    <location>
        <begin position="47"/>
        <end position="62"/>
    </location>
</feature>
<feature type="compositionally biased region" description="Basic residues" evidence="5">
    <location>
        <begin position="14"/>
        <end position="24"/>
    </location>
</feature>
<accession>L1IG67</accession>
<feature type="compositionally biased region" description="Basic and acidic residues" evidence="5">
    <location>
        <begin position="34"/>
        <end position="46"/>
    </location>
</feature>
<dbReference type="PaxDb" id="55529-EKX35256"/>
<keyword evidence="2 6" id="KW-0812">Transmembrane</keyword>
<dbReference type="KEGG" id="gtt:GUITHDRAFT_118602"/>
<evidence type="ECO:0000256" key="5">
    <source>
        <dbReference type="SAM" id="MobiDB-lite"/>
    </source>
</evidence>
<evidence type="ECO:0000313" key="7">
    <source>
        <dbReference type="EMBL" id="EKX35256.1"/>
    </source>
</evidence>
<dbReference type="RefSeq" id="XP_005822236.1">
    <property type="nucleotide sequence ID" value="XM_005822179.1"/>
</dbReference>
<dbReference type="GeneID" id="17291955"/>
<dbReference type="PANTHER" id="PTHR12570:SF65">
    <property type="entry name" value="MAGNESIUM TRANSPORTER NIPA9-RELATED"/>
    <property type="match status" value="1"/>
</dbReference>
<evidence type="ECO:0000256" key="3">
    <source>
        <dbReference type="ARBA" id="ARBA00022989"/>
    </source>
</evidence>
<reference evidence="7 9" key="1">
    <citation type="journal article" date="2012" name="Nature">
        <title>Algal genomes reveal evolutionary mosaicism and the fate of nucleomorphs.</title>
        <authorList>
            <consortium name="DOE Joint Genome Institute"/>
            <person name="Curtis B.A."/>
            <person name="Tanifuji G."/>
            <person name="Burki F."/>
            <person name="Gruber A."/>
            <person name="Irimia M."/>
            <person name="Maruyama S."/>
            <person name="Arias M.C."/>
            <person name="Ball S.G."/>
            <person name="Gile G.H."/>
            <person name="Hirakawa Y."/>
            <person name="Hopkins J.F."/>
            <person name="Kuo A."/>
            <person name="Rensing S.A."/>
            <person name="Schmutz J."/>
            <person name="Symeonidi A."/>
            <person name="Elias M."/>
            <person name="Eveleigh R.J."/>
            <person name="Herman E.K."/>
            <person name="Klute M.J."/>
            <person name="Nakayama T."/>
            <person name="Obornik M."/>
            <person name="Reyes-Prieto A."/>
            <person name="Armbrust E.V."/>
            <person name="Aves S.J."/>
            <person name="Beiko R.G."/>
            <person name="Coutinho P."/>
            <person name="Dacks J.B."/>
            <person name="Durnford D.G."/>
            <person name="Fast N.M."/>
            <person name="Green B.R."/>
            <person name="Grisdale C.J."/>
            <person name="Hempel F."/>
            <person name="Henrissat B."/>
            <person name="Hoppner M.P."/>
            <person name="Ishida K."/>
            <person name="Kim E."/>
            <person name="Koreny L."/>
            <person name="Kroth P.G."/>
            <person name="Liu Y."/>
            <person name="Malik S.B."/>
            <person name="Maier U.G."/>
            <person name="McRose D."/>
            <person name="Mock T."/>
            <person name="Neilson J.A."/>
            <person name="Onodera N.T."/>
            <person name="Poole A.M."/>
            <person name="Pritham E.J."/>
            <person name="Richards T.A."/>
            <person name="Rocap G."/>
            <person name="Roy S.W."/>
            <person name="Sarai C."/>
            <person name="Schaack S."/>
            <person name="Shirato S."/>
            <person name="Slamovits C.H."/>
            <person name="Spencer D.F."/>
            <person name="Suzuki S."/>
            <person name="Worden A.Z."/>
            <person name="Zauner S."/>
            <person name="Barry K."/>
            <person name="Bell C."/>
            <person name="Bharti A.K."/>
            <person name="Crow J.A."/>
            <person name="Grimwood J."/>
            <person name="Kramer R."/>
            <person name="Lindquist E."/>
            <person name="Lucas S."/>
            <person name="Salamov A."/>
            <person name="McFadden G.I."/>
            <person name="Lane C.E."/>
            <person name="Keeling P.J."/>
            <person name="Gray M.W."/>
            <person name="Grigoriev I.V."/>
            <person name="Archibald J.M."/>
        </authorList>
    </citation>
    <scope>NUCLEOTIDE SEQUENCE</scope>
    <source>
        <strain evidence="7 9">CCMP2712</strain>
    </source>
</reference>
<evidence type="ECO:0000256" key="2">
    <source>
        <dbReference type="ARBA" id="ARBA00022692"/>
    </source>
</evidence>
<keyword evidence="3 6" id="KW-1133">Transmembrane helix</keyword>
<evidence type="ECO:0000256" key="1">
    <source>
        <dbReference type="ARBA" id="ARBA00004141"/>
    </source>
</evidence>
<keyword evidence="4 6" id="KW-0472">Membrane</keyword>
<dbReference type="GO" id="GO:0016020">
    <property type="term" value="C:membrane"/>
    <property type="evidence" value="ECO:0007669"/>
    <property type="project" value="UniProtKB-SubCell"/>
</dbReference>
<sequence length="147" mass="16335">MESEGKLGQEGVGKRRRGQQGRKGRVWDKEEDEDKVKDKDKDKDKEDERDEEEGEDEDEDEELLTFSSAMGQIGNMVTTLGLNLQRYAHTKAEASVSYTQSRLWWIGVSLMITGEMGNFAAYGFAPATLVAPMGAFSVIANAAYATM</sequence>
<protein>
    <submittedName>
        <fullName evidence="7 8">Uncharacterized protein</fullName>
    </submittedName>
</protein>
<name>L1IG67_GUITC</name>
<reference evidence="8" key="3">
    <citation type="submission" date="2016-03" db="UniProtKB">
        <authorList>
            <consortium name="EnsemblProtists"/>
        </authorList>
    </citation>
    <scope>IDENTIFICATION</scope>
</reference>